<dbReference type="InterPro" id="IPR005097">
    <property type="entry name" value="Sacchrp_dh_NADP-bd"/>
</dbReference>
<accession>A0A917CEP8</accession>
<evidence type="ECO:0000259" key="1">
    <source>
        <dbReference type="Pfam" id="PF03435"/>
    </source>
</evidence>
<dbReference type="RefSeq" id="WP_188363755.1">
    <property type="nucleotide sequence ID" value="NZ_BMEO01000001.1"/>
</dbReference>
<feature type="domain" description="Saccharopine dehydrogenase NADP binding" evidence="1">
    <location>
        <begin position="5"/>
        <end position="131"/>
    </location>
</feature>
<dbReference type="AlphaFoldDB" id="A0A917CEP8"/>
<keyword evidence="3" id="KW-1185">Reference proteome</keyword>
<proteinExistence type="predicted"/>
<sequence length="368" mass="40964">MTAKILVLGGYGTFGSRISRALCLKGHHVIINGRNKEKAEKLKAEILSDKADARIEVACFDVFTELYEQINHLKPSLVIHTCGSFQGQDTLIAETVIKAGVHYIDLADGRDYVQDMLKLDALAKSKHVIVITAASTVPTLSSAVLKHLQQQHDIKLFQSVKMGISPGQKTDRGLATSEAVLSYIGKPLTPWRGSDKTKYGWQETYLQKYPGIRNRLMGNCEAADLDVLPVYFDIGELQFSAGMESKLLHTGIWLSSWLVRLGVTLNLDKHAGFWLKVSRWFNFLGTEDGGMHVEINAVNNKNQSIHKTWFIIAKNNDGPQIPCVPAIVMTEKILTGEIKPGVQPCIDIVSLNEYLHELTPYAVETFEF</sequence>
<dbReference type="PANTHER" id="PTHR43796">
    <property type="entry name" value="CARBOXYNORSPERMIDINE SYNTHASE"/>
    <property type="match status" value="1"/>
</dbReference>
<dbReference type="Pfam" id="PF03435">
    <property type="entry name" value="Sacchrp_dh_NADP"/>
    <property type="match status" value="1"/>
</dbReference>
<dbReference type="EMBL" id="BMEO01000001">
    <property type="protein sequence ID" value="GGF84276.1"/>
    <property type="molecule type" value="Genomic_DNA"/>
</dbReference>
<name>A0A917CEP8_9GAMM</name>
<dbReference type="PANTHER" id="PTHR43796:SF2">
    <property type="entry name" value="CARBOXYNORSPERMIDINE SYNTHASE"/>
    <property type="match status" value="1"/>
</dbReference>
<protein>
    <submittedName>
        <fullName evidence="2">Saccharopine dehydrogenase</fullName>
    </submittedName>
</protein>
<dbReference type="SUPFAM" id="SSF51735">
    <property type="entry name" value="NAD(P)-binding Rossmann-fold domains"/>
    <property type="match status" value="1"/>
</dbReference>
<reference evidence="2" key="1">
    <citation type="journal article" date="2014" name="Int. J. Syst. Evol. Microbiol.">
        <title>Complete genome sequence of Corynebacterium casei LMG S-19264T (=DSM 44701T), isolated from a smear-ripened cheese.</title>
        <authorList>
            <consortium name="US DOE Joint Genome Institute (JGI-PGF)"/>
            <person name="Walter F."/>
            <person name="Albersmeier A."/>
            <person name="Kalinowski J."/>
            <person name="Ruckert C."/>
        </authorList>
    </citation>
    <scope>NUCLEOTIDE SEQUENCE</scope>
    <source>
        <strain evidence="2">CGMCC 1.12181</strain>
    </source>
</reference>
<comment type="caution">
    <text evidence="2">The sequence shown here is derived from an EMBL/GenBank/DDBJ whole genome shotgun (WGS) entry which is preliminary data.</text>
</comment>
<dbReference type="InterPro" id="IPR036291">
    <property type="entry name" value="NAD(P)-bd_dom_sf"/>
</dbReference>
<evidence type="ECO:0000313" key="2">
    <source>
        <dbReference type="EMBL" id="GGF84276.1"/>
    </source>
</evidence>
<dbReference type="Proteomes" id="UP000605253">
    <property type="component" value="Unassembled WGS sequence"/>
</dbReference>
<gene>
    <name evidence="2" type="ORF">GCM10011365_01510</name>
</gene>
<organism evidence="2 3">
    <name type="scientific">Marinicella pacifica</name>
    <dbReference type="NCBI Taxonomy" id="1171543"/>
    <lineage>
        <taxon>Bacteria</taxon>
        <taxon>Pseudomonadati</taxon>
        <taxon>Pseudomonadota</taxon>
        <taxon>Gammaproteobacteria</taxon>
        <taxon>Lysobacterales</taxon>
        <taxon>Marinicellaceae</taxon>
        <taxon>Marinicella</taxon>
    </lineage>
</organism>
<reference evidence="2" key="2">
    <citation type="submission" date="2020-09" db="EMBL/GenBank/DDBJ databases">
        <authorList>
            <person name="Sun Q."/>
            <person name="Zhou Y."/>
        </authorList>
    </citation>
    <scope>NUCLEOTIDE SEQUENCE</scope>
    <source>
        <strain evidence="2">CGMCC 1.12181</strain>
    </source>
</reference>
<dbReference type="Gene3D" id="3.40.50.720">
    <property type="entry name" value="NAD(P)-binding Rossmann-like Domain"/>
    <property type="match status" value="1"/>
</dbReference>
<evidence type="ECO:0000313" key="3">
    <source>
        <dbReference type="Proteomes" id="UP000605253"/>
    </source>
</evidence>